<dbReference type="RefSeq" id="WP_197164172.1">
    <property type="nucleotide sequence ID" value="NZ_JADZGI010000001.1"/>
</dbReference>
<keyword evidence="3" id="KW-1185">Reference proteome</keyword>
<evidence type="ECO:0000313" key="2">
    <source>
        <dbReference type="EMBL" id="MBH0113778.1"/>
    </source>
</evidence>
<dbReference type="Proteomes" id="UP000617634">
    <property type="component" value="Unassembled WGS sequence"/>
</dbReference>
<reference evidence="2" key="1">
    <citation type="submission" date="2020-11" db="EMBL/GenBank/DDBJ databases">
        <title>Novosphingobium aureum sp. nov., a marine bacterium isolated from sediment of a salt flat.</title>
        <authorList>
            <person name="Yoo Y."/>
            <person name="Kim J.-J."/>
        </authorList>
    </citation>
    <scope>NUCLEOTIDE SEQUENCE</scope>
    <source>
        <strain evidence="2">YJ-S2-02</strain>
    </source>
</reference>
<gene>
    <name evidence="2" type="ORF">I5E68_12565</name>
</gene>
<accession>A0A931HE53</accession>
<dbReference type="AlphaFoldDB" id="A0A931HE53"/>
<dbReference type="EMBL" id="JADZGI010000001">
    <property type="protein sequence ID" value="MBH0113778.1"/>
    <property type="molecule type" value="Genomic_DNA"/>
</dbReference>
<name>A0A931HE53_9SPHN</name>
<proteinExistence type="predicted"/>
<comment type="caution">
    <text evidence="2">The sequence shown here is derived from an EMBL/GenBank/DDBJ whole genome shotgun (WGS) entry which is preliminary data.</text>
</comment>
<feature type="transmembrane region" description="Helical" evidence="1">
    <location>
        <begin position="20"/>
        <end position="47"/>
    </location>
</feature>
<protein>
    <submittedName>
        <fullName evidence="2">Uncharacterized protein</fullName>
    </submittedName>
</protein>
<keyword evidence="1" id="KW-0812">Transmembrane</keyword>
<keyword evidence="1" id="KW-1133">Transmembrane helix</keyword>
<sequence length="214" mass="23598">MAQMETGLAAGKIARRFARWIVGALGVIVLGPVIWAAGGAAFVSLAYSDEWGRGESAKLLFDETGIARSQPPIRMYNRVDTGADFWAPGCGYDTVELIPAKTPQRLILYALGYMQHWSLGDEWNDAYAARLGNDHWQFTLEFLRRCMANSALAPLCARQAEIFVSNARIAVGQTDFVPYSEKIGLRRELMCNWLDGIATRKGVPLGTRSPSPID</sequence>
<keyword evidence="1" id="KW-0472">Membrane</keyword>
<evidence type="ECO:0000313" key="3">
    <source>
        <dbReference type="Proteomes" id="UP000617634"/>
    </source>
</evidence>
<evidence type="ECO:0000256" key="1">
    <source>
        <dbReference type="SAM" id="Phobius"/>
    </source>
</evidence>
<organism evidence="2 3">
    <name type="scientific">Novosphingobium aureum</name>
    <dbReference type="NCBI Taxonomy" id="2792964"/>
    <lineage>
        <taxon>Bacteria</taxon>
        <taxon>Pseudomonadati</taxon>
        <taxon>Pseudomonadota</taxon>
        <taxon>Alphaproteobacteria</taxon>
        <taxon>Sphingomonadales</taxon>
        <taxon>Sphingomonadaceae</taxon>
        <taxon>Novosphingobium</taxon>
    </lineage>
</organism>